<feature type="chain" id="PRO_5021788070" description="Trypsin" evidence="1">
    <location>
        <begin position="21"/>
        <end position="416"/>
    </location>
</feature>
<evidence type="ECO:0000313" key="2">
    <source>
        <dbReference type="EMBL" id="QDV23434.1"/>
    </source>
</evidence>
<dbReference type="EMBL" id="CP036298">
    <property type="protein sequence ID" value="QDV23434.1"/>
    <property type="molecule type" value="Genomic_DNA"/>
</dbReference>
<feature type="signal peptide" evidence="1">
    <location>
        <begin position="1"/>
        <end position="20"/>
    </location>
</feature>
<dbReference type="InterPro" id="IPR009003">
    <property type="entry name" value="Peptidase_S1_PA"/>
</dbReference>
<evidence type="ECO:0000313" key="3">
    <source>
        <dbReference type="Proteomes" id="UP000318017"/>
    </source>
</evidence>
<reference evidence="2 3" key="1">
    <citation type="submission" date="2019-02" db="EMBL/GenBank/DDBJ databases">
        <title>Deep-cultivation of Planctomycetes and their phenomic and genomic characterization uncovers novel biology.</title>
        <authorList>
            <person name="Wiegand S."/>
            <person name="Jogler M."/>
            <person name="Boedeker C."/>
            <person name="Pinto D."/>
            <person name="Vollmers J."/>
            <person name="Rivas-Marin E."/>
            <person name="Kohn T."/>
            <person name="Peeters S.H."/>
            <person name="Heuer A."/>
            <person name="Rast P."/>
            <person name="Oberbeckmann S."/>
            <person name="Bunk B."/>
            <person name="Jeske O."/>
            <person name="Meyerdierks A."/>
            <person name="Storesund J.E."/>
            <person name="Kallscheuer N."/>
            <person name="Luecker S."/>
            <person name="Lage O.M."/>
            <person name="Pohl T."/>
            <person name="Merkel B.J."/>
            <person name="Hornburger P."/>
            <person name="Mueller R.-W."/>
            <person name="Bruemmer F."/>
            <person name="Labrenz M."/>
            <person name="Spormann A.M."/>
            <person name="Op den Camp H."/>
            <person name="Overmann J."/>
            <person name="Amann R."/>
            <person name="Jetten M.S.M."/>
            <person name="Mascher T."/>
            <person name="Medema M.H."/>
            <person name="Devos D.P."/>
            <person name="Kaster A.-K."/>
            <person name="Ovreas L."/>
            <person name="Rohde M."/>
            <person name="Galperin M.Y."/>
            <person name="Jogler C."/>
        </authorList>
    </citation>
    <scope>NUCLEOTIDE SEQUENCE [LARGE SCALE GENOMIC DNA]</scope>
    <source>
        <strain evidence="2 3">Q31a</strain>
    </source>
</reference>
<keyword evidence="3" id="KW-1185">Reference proteome</keyword>
<dbReference type="OrthoDB" id="236165at2"/>
<keyword evidence="1" id="KW-0732">Signal</keyword>
<sequence precursor="true">MKQFAFAVIALFAISETAQLAEAQLLPWRRQAPTSNVVQSNTCQPGTVCPAPGTLNDAGSTQATQFDPGPLVSAPRSGSTPLTVQTADVHADHPHTRCIYNGSCGSGTICGTDGNGSFVLTNAHVTGTQLGRVVSVDCVVNGGQQRVAGRTVMTGYSDSRMVDFSIVYVEGLSSKRYMQLLKTEPDSPPFGTTGSPRCVWPLVVKQFNDARGYGDGLITGTPNAIGGQSGSAIYNSKQQQIALLTWSIGNRCAGQKTSKLWQVASERNMQLADMRPQGLVELCEGDGERPKTEEGIFGDCGLIETSNNVNRPETVSVLASIAGSAMADMPIWVGSGGDVPDPPKDPDCPPCPPCPDCKPDCPPADDCMAITQKERELIEFLRSQQTAFGNGEKAFDWARIISLVLELIQAIQDGRA</sequence>
<evidence type="ECO:0000256" key="1">
    <source>
        <dbReference type="SAM" id="SignalP"/>
    </source>
</evidence>
<organism evidence="2 3">
    <name type="scientific">Aureliella helgolandensis</name>
    <dbReference type="NCBI Taxonomy" id="2527968"/>
    <lineage>
        <taxon>Bacteria</taxon>
        <taxon>Pseudomonadati</taxon>
        <taxon>Planctomycetota</taxon>
        <taxon>Planctomycetia</taxon>
        <taxon>Pirellulales</taxon>
        <taxon>Pirellulaceae</taxon>
        <taxon>Aureliella</taxon>
    </lineage>
</organism>
<evidence type="ECO:0008006" key="4">
    <source>
        <dbReference type="Google" id="ProtNLM"/>
    </source>
</evidence>
<gene>
    <name evidence="2" type="ORF">Q31a_17320</name>
</gene>
<accession>A0A518G4B0</accession>
<protein>
    <recommendedName>
        <fullName evidence="4">Trypsin</fullName>
    </recommendedName>
</protein>
<dbReference type="RefSeq" id="WP_145076378.1">
    <property type="nucleotide sequence ID" value="NZ_CP036298.1"/>
</dbReference>
<dbReference type="SUPFAM" id="SSF50494">
    <property type="entry name" value="Trypsin-like serine proteases"/>
    <property type="match status" value="1"/>
</dbReference>
<dbReference type="Proteomes" id="UP000318017">
    <property type="component" value="Chromosome"/>
</dbReference>
<dbReference type="AlphaFoldDB" id="A0A518G4B0"/>
<name>A0A518G4B0_9BACT</name>
<proteinExistence type="predicted"/>
<dbReference type="KEGG" id="ahel:Q31a_17320"/>